<evidence type="ECO:0000256" key="1">
    <source>
        <dbReference type="ARBA" id="ARBA00022884"/>
    </source>
</evidence>
<evidence type="ECO:0000313" key="3">
    <source>
        <dbReference type="EMBL" id="TGC09459.1"/>
    </source>
</evidence>
<comment type="caution">
    <text evidence="3">The sequence shown here is derived from an EMBL/GenBank/DDBJ whole genome shotgun (WGS) entry which is preliminary data.</text>
</comment>
<dbReference type="GO" id="GO:0010468">
    <property type="term" value="P:regulation of gene expression"/>
    <property type="evidence" value="ECO:0007669"/>
    <property type="project" value="TreeGrafter"/>
</dbReference>
<evidence type="ECO:0000313" key="4">
    <source>
        <dbReference type="Proteomes" id="UP000297295"/>
    </source>
</evidence>
<evidence type="ECO:0000259" key="2">
    <source>
        <dbReference type="PROSITE" id="PS50142"/>
    </source>
</evidence>
<dbReference type="SUPFAM" id="SSF69065">
    <property type="entry name" value="RNase III domain-like"/>
    <property type="match status" value="1"/>
</dbReference>
<dbReference type="Pfam" id="PF14622">
    <property type="entry name" value="Ribonucleas_3_3"/>
    <property type="match status" value="1"/>
</dbReference>
<sequence>MVTYMEKVIEFMHRFLEDESEFTDEELDLYKIALTHSTYGSQGNQRLAFLGDAVLKQIIREHLYLKNPYDCKGILTMASSRIESNNNYSKIAINLNVFNYMRVGNPALKSHNITANAEALEALFGAVYLTKGLQTAKRLAEKYILNNNL</sequence>
<accession>A0A4E0QZV9</accession>
<dbReference type="PANTHER" id="PTHR11207:SF0">
    <property type="entry name" value="RIBONUCLEASE 3"/>
    <property type="match status" value="1"/>
</dbReference>
<dbReference type="PROSITE" id="PS50142">
    <property type="entry name" value="RNASE_3_2"/>
    <property type="match status" value="1"/>
</dbReference>
<dbReference type="InterPro" id="IPR000999">
    <property type="entry name" value="RNase_III_dom"/>
</dbReference>
<dbReference type="Proteomes" id="UP000297295">
    <property type="component" value="Unassembled WGS sequence"/>
</dbReference>
<protein>
    <recommendedName>
        <fullName evidence="2">RNase III domain-containing protein</fullName>
    </recommendedName>
</protein>
<organism evidence="3 4">
    <name type="scientific">Methanolobus halotolerans</name>
    <dbReference type="NCBI Taxonomy" id="2052935"/>
    <lineage>
        <taxon>Archaea</taxon>
        <taxon>Methanobacteriati</taxon>
        <taxon>Methanobacteriota</taxon>
        <taxon>Stenosarchaea group</taxon>
        <taxon>Methanomicrobia</taxon>
        <taxon>Methanosarcinales</taxon>
        <taxon>Methanosarcinaceae</taxon>
        <taxon>Methanolobus</taxon>
    </lineage>
</organism>
<keyword evidence="4" id="KW-1185">Reference proteome</keyword>
<dbReference type="SMART" id="SM00535">
    <property type="entry name" value="RIBOc"/>
    <property type="match status" value="1"/>
</dbReference>
<dbReference type="GO" id="GO:0004525">
    <property type="term" value="F:ribonuclease III activity"/>
    <property type="evidence" value="ECO:0007669"/>
    <property type="project" value="InterPro"/>
</dbReference>
<feature type="domain" description="RNase III" evidence="2">
    <location>
        <begin position="12"/>
        <end position="132"/>
    </location>
</feature>
<dbReference type="AlphaFoldDB" id="A0A4E0QZV9"/>
<dbReference type="GO" id="GO:0003725">
    <property type="term" value="F:double-stranded RNA binding"/>
    <property type="evidence" value="ECO:0007669"/>
    <property type="project" value="TreeGrafter"/>
</dbReference>
<name>A0A4E0QZV9_9EURY</name>
<dbReference type="Gene3D" id="1.10.1520.10">
    <property type="entry name" value="Ribonuclease III domain"/>
    <property type="match status" value="1"/>
</dbReference>
<dbReference type="InterPro" id="IPR036389">
    <property type="entry name" value="RNase_III_sf"/>
</dbReference>
<dbReference type="GO" id="GO:0006396">
    <property type="term" value="P:RNA processing"/>
    <property type="evidence" value="ECO:0007669"/>
    <property type="project" value="InterPro"/>
</dbReference>
<reference evidence="3 4" key="1">
    <citation type="submission" date="2017-11" db="EMBL/GenBank/DDBJ databases">
        <title>Isolation and Characterization of Methanogenic Archaea from Saline Meromictic Lake at Siberia.</title>
        <authorList>
            <person name="Shen Y."/>
            <person name="Huang H.-H."/>
            <person name="Lai M.-C."/>
            <person name="Chen S.-C."/>
        </authorList>
    </citation>
    <scope>NUCLEOTIDE SEQUENCE [LARGE SCALE GENOMIC DNA]</scope>
    <source>
        <strain evidence="3 4">SY-01</strain>
    </source>
</reference>
<keyword evidence="1" id="KW-0694">RNA-binding</keyword>
<dbReference type="CDD" id="cd00593">
    <property type="entry name" value="RIBOc"/>
    <property type="match status" value="1"/>
</dbReference>
<dbReference type="PANTHER" id="PTHR11207">
    <property type="entry name" value="RIBONUCLEASE III"/>
    <property type="match status" value="1"/>
</dbReference>
<gene>
    <name evidence="3" type="ORF">CUN85_06415</name>
</gene>
<proteinExistence type="predicted"/>
<dbReference type="EMBL" id="PGGK01000005">
    <property type="protein sequence ID" value="TGC09459.1"/>
    <property type="molecule type" value="Genomic_DNA"/>
</dbReference>